<organism evidence="2 3">
    <name type="scientific">Rhodofomes roseus</name>
    <dbReference type="NCBI Taxonomy" id="34475"/>
    <lineage>
        <taxon>Eukaryota</taxon>
        <taxon>Fungi</taxon>
        <taxon>Dikarya</taxon>
        <taxon>Basidiomycota</taxon>
        <taxon>Agaricomycotina</taxon>
        <taxon>Agaricomycetes</taxon>
        <taxon>Polyporales</taxon>
        <taxon>Rhodofomes</taxon>
    </lineage>
</organism>
<dbReference type="RefSeq" id="XP_047783210.1">
    <property type="nucleotide sequence ID" value="XM_047928545.1"/>
</dbReference>
<accession>A0ABQ8KSV8</accession>
<protein>
    <submittedName>
        <fullName evidence="2">Uncharacterized protein</fullName>
    </submittedName>
</protein>
<proteinExistence type="predicted"/>
<keyword evidence="3" id="KW-1185">Reference proteome</keyword>
<gene>
    <name evidence="2" type="ORF">C8Q71DRAFT_885370</name>
</gene>
<reference evidence="2 3" key="1">
    <citation type="journal article" date="2021" name="Environ. Microbiol.">
        <title>Gene family expansions and transcriptome signatures uncover fungal adaptations to wood decay.</title>
        <authorList>
            <person name="Hage H."/>
            <person name="Miyauchi S."/>
            <person name="Viragh M."/>
            <person name="Drula E."/>
            <person name="Min B."/>
            <person name="Chaduli D."/>
            <person name="Navarro D."/>
            <person name="Favel A."/>
            <person name="Norest M."/>
            <person name="Lesage-Meessen L."/>
            <person name="Balint B."/>
            <person name="Merenyi Z."/>
            <person name="de Eugenio L."/>
            <person name="Morin E."/>
            <person name="Martinez A.T."/>
            <person name="Baldrian P."/>
            <person name="Stursova M."/>
            <person name="Martinez M.J."/>
            <person name="Novotny C."/>
            <person name="Magnuson J.K."/>
            <person name="Spatafora J.W."/>
            <person name="Maurice S."/>
            <person name="Pangilinan J."/>
            <person name="Andreopoulos W."/>
            <person name="LaButti K."/>
            <person name="Hundley H."/>
            <person name="Na H."/>
            <person name="Kuo A."/>
            <person name="Barry K."/>
            <person name="Lipzen A."/>
            <person name="Henrissat B."/>
            <person name="Riley R."/>
            <person name="Ahrendt S."/>
            <person name="Nagy L.G."/>
            <person name="Grigoriev I.V."/>
            <person name="Martin F."/>
            <person name="Rosso M.N."/>
        </authorList>
    </citation>
    <scope>NUCLEOTIDE SEQUENCE [LARGE SCALE GENOMIC DNA]</scope>
    <source>
        <strain evidence="2 3">CIRM-BRFM 1785</strain>
    </source>
</reference>
<name>A0ABQ8KSV8_9APHY</name>
<feature type="region of interest" description="Disordered" evidence="1">
    <location>
        <begin position="473"/>
        <end position="495"/>
    </location>
</feature>
<feature type="region of interest" description="Disordered" evidence="1">
    <location>
        <begin position="358"/>
        <end position="416"/>
    </location>
</feature>
<dbReference type="Proteomes" id="UP000814176">
    <property type="component" value="Unassembled WGS sequence"/>
</dbReference>
<evidence type="ECO:0000256" key="1">
    <source>
        <dbReference type="SAM" id="MobiDB-lite"/>
    </source>
</evidence>
<evidence type="ECO:0000313" key="2">
    <source>
        <dbReference type="EMBL" id="KAH9841911.1"/>
    </source>
</evidence>
<feature type="compositionally biased region" description="Acidic residues" evidence="1">
    <location>
        <begin position="360"/>
        <end position="378"/>
    </location>
</feature>
<sequence length="495" mass="52334">MPHYPPPRFPLSPKEHDLKKKLRASSQLESFDSNSWSLVTVPYPCYEDETPVPLADLERYSRERCWPDDMRCFCDLRGRQSRPPRVFVPQTGQHAGFPCLGCRSYGRVTGNCSYFVNIAEIARSADVAAQNLMLGMFPRRVHNGTLQGVPMTPMRAQSPVALVGVGIPSIGSLSPLTPVSSIPSAPSSPTRAEGPYQVFTVPDSHDIGIGLLQLPVLSREDLSQPPTEAEITDTLLSLLSPSSPGLSMADLARVIGKCRLCNKCMGRNIVYLHQCGGWVDTIDDSIMEYLGPTSSSSGDDTSKVDPEDMLFAGNSHAGPSSPKSLKGKGKAKAIVGQQPDIVIDLSVAEEEVYYVVQPDVDNEDATGDDKELSEDDPDVAASRATSRAASHKGAPSPGLTGDENVDESGAEDVPGASAALEPVEPLDGAPPVLDGNAPLMVVDQLVPPPPLVAPTSHMAAASSIMAGSIVVAPPSHSPLSSSSVPGSTTIVSSIP</sequence>
<dbReference type="EMBL" id="JADCUA010000003">
    <property type="protein sequence ID" value="KAH9841911.1"/>
    <property type="molecule type" value="Genomic_DNA"/>
</dbReference>
<feature type="region of interest" description="Disordered" evidence="1">
    <location>
        <begin position="292"/>
        <end position="331"/>
    </location>
</feature>
<dbReference type="GeneID" id="72009277"/>
<comment type="caution">
    <text evidence="2">The sequence shown here is derived from an EMBL/GenBank/DDBJ whole genome shotgun (WGS) entry which is preliminary data.</text>
</comment>
<evidence type="ECO:0000313" key="3">
    <source>
        <dbReference type="Proteomes" id="UP000814176"/>
    </source>
</evidence>